<evidence type="ECO:0000313" key="1">
    <source>
        <dbReference type="EMBL" id="KAJ1154940.1"/>
    </source>
</evidence>
<comment type="caution">
    <text evidence="1">The sequence shown here is derived from an EMBL/GenBank/DDBJ whole genome shotgun (WGS) entry which is preliminary data.</text>
</comment>
<protein>
    <submittedName>
        <fullName evidence="1">Uncharacterized protein</fullName>
    </submittedName>
</protein>
<dbReference type="Proteomes" id="UP001066276">
    <property type="component" value="Chromosome 5"/>
</dbReference>
<dbReference type="AlphaFoldDB" id="A0AAV7RVK0"/>
<name>A0AAV7RVK0_PLEWA</name>
<sequence length="121" mass="13625">MGGIMRRGHVGSILDWLLCKETGGHAILQIEDFSDRLMFTQEDIHAVILHCYRLLYDADAEIDESEVLRYIADSSTLMLDPAVTECLRAEITVQELWGVIKEMARSKVPGTDGVLLCLFQL</sequence>
<evidence type="ECO:0000313" key="2">
    <source>
        <dbReference type="Proteomes" id="UP001066276"/>
    </source>
</evidence>
<reference evidence="1" key="1">
    <citation type="journal article" date="2022" name="bioRxiv">
        <title>Sequencing and chromosome-scale assembly of the giantPleurodeles waltlgenome.</title>
        <authorList>
            <person name="Brown T."/>
            <person name="Elewa A."/>
            <person name="Iarovenko S."/>
            <person name="Subramanian E."/>
            <person name="Araus A.J."/>
            <person name="Petzold A."/>
            <person name="Susuki M."/>
            <person name="Suzuki K.-i.T."/>
            <person name="Hayashi T."/>
            <person name="Toyoda A."/>
            <person name="Oliveira C."/>
            <person name="Osipova E."/>
            <person name="Leigh N.D."/>
            <person name="Simon A."/>
            <person name="Yun M.H."/>
        </authorList>
    </citation>
    <scope>NUCLEOTIDE SEQUENCE</scope>
    <source>
        <strain evidence="1">20211129_DDA</strain>
        <tissue evidence="1">Liver</tissue>
    </source>
</reference>
<organism evidence="1 2">
    <name type="scientific">Pleurodeles waltl</name>
    <name type="common">Iberian ribbed newt</name>
    <dbReference type="NCBI Taxonomy" id="8319"/>
    <lineage>
        <taxon>Eukaryota</taxon>
        <taxon>Metazoa</taxon>
        <taxon>Chordata</taxon>
        <taxon>Craniata</taxon>
        <taxon>Vertebrata</taxon>
        <taxon>Euteleostomi</taxon>
        <taxon>Amphibia</taxon>
        <taxon>Batrachia</taxon>
        <taxon>Caudata</taxon>
        <taxon>Salamandroidea</taxon>
        <taxon>Salamandridae</taxon>
        <taxon>Pleurodelinae</taxon>
        <taxon>Pleurodeles</taxon>
    </lineage>
</organism>
<accession>A0AAV7RVK0</accession>
<dbReference type="EMBL" id="JANPWB010000009">
    <property type="protein sequence ID" value="KAJ1154940.1"/>
    <property type="molecule type" value="Genomic_DNA"/>
</dbReference>
<proteinExistence type="predicted"/>
<gene>
    <name evidence="1" type="ORF">NDU88_007679</name>
</gene>
<keyword evidence="2" id="KW-1185">Reference proteome</keyword>